<protein>
    <submittedName>
        <fullName evidence="1">Uncharacterized protein</fullName>
    </submittedName>
</protein>
<dbReference type="Proteomes" id="UP000579281">
    <property type="component" value="Unassembled WGS sequence"/>
</dbReference>
<comment type="caution">
    <text evidence="1">The sequence shown here is derived from an EMBL/GenBank/DDBJ whole genome shotgun (WGS) entry which is preliminary data.</text>
</comment>
<dbReference type="AlphaFoldDB" id="A0A841KQQ7"/>
<sequence length="186" mass="21230">MGRVLTISVQGDLTQIIDALAARGHKIITNHEISKETSVFIMSNVDEDWEQIKSLEWIDFGNNEFILTMNASKLTEREIIEVIDRLASKSDKKMDKVMKIKVSVDESLKELRALLEKHGYEVIPSYKVDHDVSAIVFTGVDEIWETISTCQMREYGDSKYVLTMNASHMSNDEILDTLNRLCSKKS</sequence>
<evidence type="ECO:0000313" key="1">
    <source>
        <dbReference type="EMBL" id="MBB6215681.1"/>
    </source>
</evidence>
<reference evidence="1 2" key="1">
    <citation type="submission" date="2020-08" db="EMBL/GenBank/DDBJ databases">
        <title>Genomic Encyclopedia of Type Strains, Phase IV (KMG-IV): sequencing the most valuable type-strain genomes for metagenomic binning, comparative biology and taxonomic classification.</title>
        <authorList>
            <person name="Goeker M."/>
        </authorList>
    </citation>
    <scope>NUCLEOTIDE SEQUENCE [LARGE SCALE GENOMIC DNA]</scope>
    <source>
        <strain evidence="1 2">DSM 103526</strain>
    </source>
</reference>
<organism evidence="1 2">
    <name type="scientific">Anaerosolibacter carboniphilus</name>
    <dbReference type="NCBI Taxonomy" id="1417629"/>
    <lineage>
        <taxon>Bacteria</taxon>
        <taxon>Bacillati</taxon>
        <taxon>Bacillota</taxon>
        <taxon>Clostridia</taxon>
        <taxon>Peptostreptococcales</taxon>
        <taxon>Thermotaleaceae</taxon>
        <taxon>Anaerosolibacter</taxon>
    </lineage>
</organism>
<evidence type="ECO:0000313" key="2">
    <source>
        <dbReference type="Proteomes" id="UP000579281"/>
    </source>
</evidence>
<proteinExistence type="predicted"/>
<dbReference type="RefSeq" id="WP_184310188.1">
    <property type="nucleotide sequence ID" value="NZ_JACHEN010000009.1"/>
</dbReference>
<dbReference type="EMBL" id="JACHEN010000009">
    <property type="protein sequence ID" value="MBB6215681.1"/>
    <property type="molecule type" value="Genomic_DNA"/>
</dbReference>
<name>A0A841KQQ7_9FIRM</name>
<accession>A0A841KQQ7</accession>
<dbReference type="Pfam" id="PF03698">
    <property type="entry name" value="UPF0180"/>
    <property type="match status" value="1"/>
</dbReference>
<dbReference type="InterPro" id="IPR005370">
    <property type="entry name" value="UPF0180"/>
</dbReference>
<keyword evidence="2" id="KW-1185">Reference proteome</keyword>
<gene>
    <name evidence="1" type="ORF">HNQ80_001770</name>
</gene>